<feature type="domain" description="EF-hand" evidence="6">
    <location>
        <begin position="1518"/>
        <end position="1545"/>
    </location>
</feature>
<feature type="region of interest" description="Disordered" evidence="5">
    <location>
        <begin position="206"/>
        <end position="309"/>
    </location>
</feature>
<dbReference type="SUPFAM" id="SSF52047">
    <property type="entry name" value="RNI-like"/>
    <property type="match status" value="1"/>
</dbReference>
<gene>
    <name evidence="7" type="ORF">PGLA2088_LOCUS5359</name>
</gene>
<evidence type="ECO:0000256" key="1">
    <source>
        <dbReference type="ARBA" id="ARBA00022468"/>
    </source>
</evidence>
<dbReference type="CDD" id="cd00051">
    <property type="entry name" value="EFh"/>
    <property type="match status" value="1"/>
</dbReference>
<feature type="compositionally biased region" description="Basic and acidic residues" evidence="5">
    <location>
        <begin position="2302"/>
        <end position="2318"/>
    </location>
</feature>
<dbReference type="InterPro" id="IPR032675">
    <property type="entry name" value="LRR_dom_sf"/>
</dbReference>
<feature type="compositionally biased region" description="Low complexity" evidence="5">
    <location>
        <begin position="2274"/>
        <end position="2283"/>
    </location>
</feature>
<keyword evidence="3" id="KW-0677">Repeat</keyword>
<evidence type="ECO:0000256" key="4">
    <source>
        <dbReference type="ARBA" id="ARBA00022837"/>
    </source>
</evidence>
<dbReference type="Gene3D" id="1.10.238.10">
    <property type="entry name" value="EF-hand"/>
    <property type="match status" value="1"/>
</dbReference>
<dbReference type="GO" id="GO:0006913">
    <property type="term" value="P:nucleocytoplasmic transport"/>
    <property type="evidence" value="ECO:0007669"/>
    <property type="project" value="TreeGrafter"/>
</dbReference>
<name>A0A813I8R7_POLGL</name>
<accession>A0A813I8R7</accession>
<dbReference type="InterPro" id="IPR027038">
    <property type="entry name" value="RanGap"/>
</dbReference>
<feature type="compositionally biased region" description="Low complexity" evidence="5">
    <location>
        <begin position="245"/>
        <end position="254"/>
    </location>
</feature>
<feature type="region of interest" description="Disordered" evidence="5">
    <location>
        <begin position="2141"/>
        <end position="2171"/>
    </location>
</feature>
<feature type="compositionally biased region" description="Low complexity" evidence="5">
    <location>
        <begin position="278"/>
        <end position="288"/>
    </location>
</feature>
<dbReference type="GO" id="GO:0005509">
    <property type="term" value="F:calcium ion binding"/>
    <property type="evidence" value="ECO:0007669"/>
    <property type="project" value="InterPro"/>
</dbReference>
<evidence type="ECO:0000259" key="6">
    <source>
        <dbReference type="PROSITE" id="PS50222"/>
    </source>
</evidence>
<dbReference type="EMBL" id="CAJNNW010005089">
    <property type="protein sequence ID" value="CAE8647056.1"/>
    <property type="molecule type" value="Genomic_DNA"/>
</dbReference>
<dbReference type="GO" id="GO:0005634">
    <property type="term" value="C:nucleus"/>
    <property type="evidence" value="ECO:0007669"/>
    <property type="project" value="TreeGrafter"/>
</dbReference>
<evidence type="ECO:0000256" key="2">
    <source>
        <dbReference type="ARBA" id="ARBA00022614"/>
    </source>
</evidence>
<feature type="compositionally biased region" description="Low complexity" evidence="5">
    <location>
        <begin position="2143"/>
        <end position="2158"/>
    </location>
</feature>
<dbReference type="InterPro" id="IPR011992">
    <property type="entry name" value="EF-hand-dom_pair"/>
</dbReference>
<feature type="region of interest" description="Disordered" evidence="5">
    <location>
        <begin position="2274"/>
        <end position="2324"/>
    </location>
</feature>
<dbReference type="GO" id="GO:0048471">
    <property type="term" value="C:perinuclear region of cytoplasm"/>
    <property type="evidence" value="ECO:0007669"/>
    <property type="project" value="TreeGrafter"/>
</dbReference>
<proteinExistence type="predicted"/>
<dbReference type="GO" id="GO:0031267">
    <property type="term" value="F:small GTPase binding"/>
    <property type="evidence" value="ECO:0007669"/>
    <property type="project" value="TreeGrafter"/>
</dbReference>
<dbReference type="SUPFAM" id="SSF47473">
    <property type="entry name" value="EF-hand"/>
    <property type="match status" value="1"/>
</dbReference>
<dbReference type="GO" id="GO:0005096">
    <property type="term" value="F:GTPase activator activity"/>
    <property type="evidence" value="ECO:0007669"/>
    <property type="project" value="UniProtKB-KW"/>
</dbReference>
<dbReference type="Proteomes" id="UP000626109">
    <property type="component" value="Unassembled WGS sequence"/>
</dbReference>
<evidence type="ECO:0000256" key="3">
    <source>
        <dbReference type="ARBA" id="ARBA00022737"/>
    </source>
</evidence>
<dbReference type="Gene3D" id="3.80.10.10">
    <property type="entry name" value="Ribonuclease Inhibitor"/>
    <property type="match status" value="1"/>
</dbReference>
<keyword evidence="2" id="KW-0433">Leucine-rich repeat</keyword>
<dbReference type="InterPro" id="IPR018247">
    <property type="entry name" value="EF_Hand_1_Ca_BS"/>
</dbReference>
<sequence>MSSKRRKVFEIDPEDTVGVQHGSQSLRVLGSGYFSDFVARHLIHKQRSAEDVKQYLSPESQRWLLTQGAASSSYSSVEAINREQLISVLQDVVTKFCKEQNDPAWQSPSDLFARKAREVWKIQHQARRLRDEVSMFFLRHSGLKILRLHKQLTNKEGAKDRLQRLDEFWPQFRSGPRIAEQLPAPLPLPPHTQPPEMRQIGRASISGRPLSAQSNSSRRPLSASGSLQGTARSTTQLDPPPQPAPKRAAASSCGAGAGRMEWKTRQSRSSCSFGTWDARSAVRASSAAGKSTRSKHRESSAEQDDTNTQVARPDGVLARLYQSVEHLDDSMLPTVPYGFDISHSAGKQAQLRHVMVRRPICADESFHESSAHSPSFRERSMSKPRRSSVVALGVTLQASGGVPPKSKQSTLSWAELGFGAGGGLRSKARNFAEDLALQTLLPDDFSASSELQNLTLGASKPRDSPFFGSDFEVPDTQGFEAELTIKVSALPGRGTVSADTGSLPEARVAALGNPPMTVSALRAVQGCAASIYLQACTRSGLLPKPTAFNTGHSNCIQGQEKGLTDADLHALRSVAETISIDAVNLEGNMKLSDQALADFVGALSRPPAASSLINFNLRGCLRAGPQTSTALLRMLADPDGARKLQHLNLGGINLGKQVLHCCRAAREHPHLQLLNLEDTNMAGQGSATVVQCITELLSSKSLRSLFLSWNMFSSEAFAHLGKLTQSSGIQSLSMVGCSLVDSSKSPVAHFLENLSKDSSLTYLDLSLNHINSNCALVLEDALSDNTLLTDLLLVQNPIGESGMRSLLRLLTRQESALARLHFEGCTGEAPGGETVLRAFSASNPGGHYVLDLGTVHHRSMLRMLYKTCSRWQASHSEAFSDLTFAPPPYKHPLQDASGVYRVPTSGRLETTFTVEQSFHRALVEVGDSEFGEYLDRHHTLARLEPGLQKVTPLLAAWKSVEGMATEQMLFLDALSKDFRMPYYVIQQFCRTRSLICDIITRLLPAIMGGAVPRFLTMALPYNLFDALTITDSIRSLVAFNAENPTGYYRLELDNPIDHYVAEQLVLLDCWETASRLRRKQADNSQLGNQSQVRNLKFCDKPLLVPRIAAWLMPAAGRLELDYSSAKRPPAGAQVIGDQSFSHMLVAVQDPISPAVNAAEGGEETNEEREKRNVKLPRDEVQALRAISHQIYLNSLQMRMMMGSFSEQRKRADCFVCWFNRTTDMHNEKVFRVRFESDYEVDLLRKRLGSLVYFPFIQPEQARFSLNFATYDERLTANLLINLAVKKERESNIRKPTYQMPDGSFDPLTMGVPRSWEIFSHMPQEGIFSFTYVCAPEDRNFKARMNLLGTYTYWTADVKEDEVLWWCSLSEAPPDVLEFLEFMLARFSDIYGPYEIMDSCNPQRPNTITLREFEDGVKKITSQRYLGHEGANVLLGIFRYLDPSGEGQVSRGEWGVLEQFCTETELSIREFVKFCERAFGEDLSIAWEAFDEDGGHQIEDKEWSAVVHRTGYFGPTMPIFRFLDKDKMGTISFEEFEELQQFQTEVPPDMQRIERGVRDVVARISTLHELPVASARLTAPFRRVDRPAPVSAAVTTANASGSRVISSVEKVLAPRGGSQLEASLFKAPYFKKQAREMICDLKLHASASPWGIAELLQRTLLTDAEGSGLAASIRGCSCIMAAVGAGPRWPLPRVMASLQTAVPYADISVKHIEGLTEVAAKCTEAYQPVFAILGTQEGPYLEELWAQPSLVYAGGRLIPVEKQDRLGLASDLVWHGAQKLSDLKCDAGVAWLQLKQKLAPGSVWAAAKFKGVDLSSSTRTWRSGPSDLIPNGNHYDPGLRRKDSVSREATLDTRTYEKEPPVHRVLVCKLGIAFDSLQELLLGLRAALSSLDVVWVDNRFRDPRCFGYRCLRLGIRQHVQDPRYSSRVCIRSHISELVLHHRELLAVKQGELIASQLQELRAIFGSCGVSAPPDLDSAQQALGEAFDCTQGQLLRRSAYELEHVLAFLARNAKSLAQPELRPAFARLLAAVAGAVVLGGGVKQPTSGGGGGGGGGGITAELQRIIASAGQGELLALELKAPGGGYQPAMFGVLGSLQATGGHKRKAPETHPVVRITGTTSRFRVEQLEFHFRNNLVKAYFGSPNNNTDKNNNNNNNMLNKGMKQEGQEESSIPGAVGTSVSFGLEAGDFLHSVAQGPVGTSGSLGSRLTFGTAQGQSFTISGKAQGSEVPTRVQLEAMPGLQIVGLCLEFGRLVGLETALAPYLLKAGLCDTGQSQSQSVSLSSRGDRSLSRKASIQTLSRKASVEQRKTSITESRKASIDNGQT</sequence>
<dbReference type="PANTHER" id="PTHR24113:SF12">
    <property type="entry name" value="RAN GTPASE-ACTIVATING PROTEIN 1"/>
    <property type="match status" value="1"/>
</dbReference>
<evidence type="ECO:0000313" key="8">
    <source>
        <dbReference type="Proteomes" id="UP000626109"/>
    </source>
</evidence>
<protein>
    <recommendedName>
        <fullName evidence="6">EF-hand domain-containing protein</fullName>
    </recommendedName>
</protein>
<reference evidence="7" key="1">
    <citation type="submission" date="2021-02" db="EMBL/GenBank/DDBJ databases">
        <authorList>
            <person name="Dougan E. K."/>
            <person name="Rhodes N."/>
            <person name="Thang M."/>
            <person name="Chan C."/>
        </authorList>
    </citation>
    <scope>NUCLEOTIDE SEQUENCE</scope>
</reference>
<evidence type="ECO:0000256" key="5">
    <source>
        <dbReference type="SAM" id="MobiDB-lite"/>
    </source>
</evidence>
<keyword evidence="1" id="KW-0343">GTPase activation</keyword>
<dbReference type="PANTHER" id="PTHR24113">
    <property type="entry name" value="RAN GTPASE-ACTIVATING PROTEIN 1"/>
    <property type="match status" value="1"/>
</dbReference>
<dbReference type="PROSITE" id="PS50222">
    <property type="entry name" value="EF_HAND_2"/>
    <property type="match status" value="1"/>
</dbReference>
<dbReference type="InterPro" id="IPR002048">
    <property type="entry name" value="EF_hand_dom"/>
</dbReference>
<keyword evidence="4" id="KW-0106">Calcium</keyword>
<feature type="compositionally biased region" description="Polar residues" evidence="5">
    <location>
        <begin position="211"/>
        <end position="237"/>
    </location>
</feature>
<organism evidence="7 8">
    <name type="scientific">Polarella glacialis</name>
    <name type="common">Dinoflagellate</name>
    <dbReference type="NCBI Taxonomy" id="89957"/>
    <lineage>
        <taxon>Eukaryota</taxon>
        <taxon>Sar</taxon>
        <taxon>Alveolata</taxon>
        <taxon>Dinophyceae</taxon>
        <taxon>Suessiales</taxon>
        <taxon>Suessiaceae</taxon>
        <taxon>Polarella</taxon>
    </lineage>
</organism>
<dbReference type="GO" id="GO:0005829">
    <property type="term" value="C:cytosol"/>
    <property type="evidence" value="ECO:0007669"/>
    <property type="project" value="TreeGrafter"/>
</dbReference>
<dbReference type="PROSITE" id="PS00018">
    <property type="entry name" value="EF_HAND_1"/>
    <property type="match status" value="2"/>
</dbReference>
<comment type="caution">
    <text evidence="7">The sequence shown here is derived from an EMBL/GenBank/DDBJ whole genome shotgun (WGS) entry which is preliminary data.</text>
</comment>
<evidence type="ECO:0000313" key="7">
    <source>
        <dbReference type="EMBL" id="CAE8647056.1"/>
    </source>
</evidence>